<dbReference type="RefSeq" id="WP_165608413.1">
    <property type="nucleotide sequence ID" value="NZ_FOYM01000042.1"/>
</dbReference>
<name>A0A1I6EH07_9FIRM</name>
<feature type="domain" description="Copper amine oxidase-like N-terminal" evidence="2">
    <location>
        <begin position="197"/>
        <end position="302"/>
    </location>
</feature>
<feature type="chain" id="PRO_5011459473" evidence="1">
    <location>
        <begin position="25"/>
        <end position="311"/>
    </location>
</feature>
<sequence length="311" mass="34302">MLKQKLALALVLVMMVVYVAPAFAVIPHDALNEIRIGGKWSTDLITHSVIDLVYVSEGSVTTYTYRGDNEELAINKFTVKPQSPTSASQKITPFVFELTNQYRPETDIAVTAAGPDNTVHTYTYGKYKDNAMLAIISGLPDCLGNPPVHHDSNSDSWTSKYSPEEMTKEPVTSFAVTTFALNSPTYTITSDSGTMETKTMDVKPIIKEERTFVPVRYLAYALGATESGISWDGSTQTVTLEFENATEILQLGSQTMLVNNEPVEMDVAPFAENGRTFLPARWIAEPLGAQVEWDAEKQETIIKISVNEQGQ</sequence>
<gene>
    <name evidence="3" type="ORF">SAMN05660706_14213</name>
</gene>
<dbReference type="InterPro" id="IPR012854">
    <property type="entry name" value="Cu_amine_oxidase-like_N"/>
</dbReference>
<proteinExistence type="predicted"/>
<feature type="signal peptide" evidence="1">
    <location>
        <begin position="1"/>
        <end position="24"/>
    </location>
</feature>
<dbReference type="AlphaFoldDB" id="A0A1I6EH07"/>
<protein>
    <submittedName>
        <fullName evidence="3">Copper amine oxidase N-terminal domain-containing protein</fullName>
    </submittedName>
</protein>
<dbReference type="Pfam" id="PF07833">
    <property type="entry name" value="Cu_amine_oxidN1"/>
    <property type="match status" value="1"/>
</dbReference>
<dbReference type="EMBL" id="FOYM01000042">
    <property type="protein sequence ID" value="SFR16818.1"/>
    <property type="molecule type" value="Genomic_DNA"/>
</dbReference>
<evidence type="ECO:0000313" key="4">
    <source>
        <dbReference type="Proteomes" id="UP000199584"/>
    </source>
</evidence>
<dbReference type="Gene3D" id="3.30.457.10">
    <property type="entry name" value="Copper amine oxidase-like, N-terminal domain"/>
    <property type="match status" value="2"/>
</dbReference>
<evidence type="ECO:0000256" key="1">
    <source>
        <dbReference type="SAM" id="SignalP"/>
    </source>
</evidence>
<dbReference type="Proteomes" id="UP000199584">
    <property type="component" value="Unassembled WGS sequence"/>
</dbReference>
<dbReference type="SUPFAM" id="SSF55383">
    <property type="entry name" value="Copper amine oxidase, domain N"/>
    <property type="match status" value="2"/>
</dbReference>
<keyword evidence="4" id="KW-1185">Reference proteome</keyword>
<dbReference type="STRING" id="39060.SAMN05660706_14213"/>
<evidence type="ECO:0000259" key="2">
    <source>
        <dbReference type="Pfam" id="PF07833"/>
    </source>
</evidence>
<accession>A0A1I6EH07</accession>
<organism evidence="3 4">
    <name type="scientific">Desulfoscipio geothermicus DSM 3669</name>
    <dbReference type="NCBI Taxonomy" id="1121426"/>
    <lineage>
        <taxon>Bacteria</taxon>
        <taxon>Bacillati</taxon>
        <taxon>Bacillota</taxon>
        <taxon>Clostridia</taxon>
        <taxon>Eubacteriales</taxon>
        <taxon>Desulfallaceae</taxon>
        <taxon>Desulfoscipio</taxon>
    </lineage>
</organism>
<reference evidence="4" key="1">
    <citation type="submission" date="2016-10" db="EMBL/GenBank/DDBJ databases">
        <authorList>
            <person name="Varghese N."/>
            <person name="Submissions S."/>
        </authorList>
    </citation>
    <scope>NUCLEOTIDE SEQUENCE [LARGE SCALE GENOMIC DNA]</scope>
    <source>
        <strain evidence="4">DSM 3669</strain>
    </source>
</reference>
<keyword evidence="1" id="KW-0732">Signal</keyword>
<dbReference type="InterPro" id="IPR036582">
    <property type="entry name" value="Mao_N_sf"/>
</dbReference>
<evidence type="ECO:0000313" key="3">
    <source>
        <dbReference type="EMBL" id="SFR16818.1"/>
    </source>
</evidence>